<sequence>MRLIKKQFIFCICIGVLTYSLPYYMYWSDETLRFTEEVEPTLRKKYRTFVEVTDKLPARNLNLVPDLRAGTVNFYEALERISDSSYTVVLTVIDSGYIDTFMNFVQTIVLNAGVTNILPICNDRESFDLLLSLHMPCYFWWEVKGAGKATVFGDSFEFKQKVNTKIEVTLEAIRYGFNVLLSDIDIYYNKNPFDHFPCSTCDLLIQNNSMTQRKNTGFIYVRPTEASIDIYQTAWDNIVESNWTLMDQPAINRLLTKYDRAAEKGQVLEPHLNYQILDPKKFPCGKEYFMYRPFSRIEDSPGVVIVHNNQIKTKEDKTYRFKEHFMWLVDTDGYYSDPYRKYITFDIPVYTASYEGLDNDFSALKNALMLGEILNRTVILPKFFCQGVRCIMGICPTQEDRCPMNAHIFLELFDAHFANKYRESTFLENKQTAAAVKESISPLLYIENNKDKTEADYDETITPQNIDKGASETEIKSLLSNYRDYSVIQFHSLYYGFTGFDNPNVQANFDKKVSNEEAFTRKIHKPRCC</sequence>
<dbReference type="GO" id="GO:0005794">
    <property type="term" value="C:Golgi apparatus"/>
    <property type="evidence" value="ECO:0007669"/>
    <property type="project" value="TreeGrafter"/>
</dbReference>
<dbReference type="EMBL" id="CAIIXF020000011">
    <property type="protein sequence ID" value="CAH1799616.1"/>
    <property type="molecule type" value="Genomic_DNA"/>
</dbReference>
<dbReference type="PANTHER" id="PTHR47032">
    <property type="entry name" value="UDP-D-XYLOSE:L-FUCOSE ALPHA-1,3-D-XYLOSYLTRANSFERASE-RELATED"/>
    <property type="match status" value="1"/>
</dbReference>
<dbReference type="Proteomes" id="UP000749559">
    <property type="component" value="Unassembled WGS sequence"/>
</dbReference>
<evidence type="ECO:0000313" key="1">
    <source>
        <dbReference type="EMBL" id="CAH1799616.1"/>
    </source>
</evidence>
<dbReference type="InterPro" id="IPR005069">
    <property type="entry name" value="Nucl-diP-sugar_transferase"/>
</dbReference>
<dbReference type="InterPro" id="IPR052636">
    <property type="entry name" value="UDP-D-xylose:L-fucose_XylT"/>
</dbReference>
<proteinExistence type="predicted"/>
<dbReference type="PANTHER" id="PTHR47032:SF1">
    <property type="entry name" value="UDP-D-XYLOSE:L-FUCOSE ALPHA-1,3-D-XYLOSYLTRANSFERASE-RELATED"/>
    <property type="match status" value="1"/>
</dbReference>
<organism evidence="1 2">
    <name type="scientific">Owenia fusiformis</name>
    <name type="common">Polychaete worm</name>
    <dbReference type="NCBI Taxonomy" id="6347"/>
    <lineage>
        <taxon>Eukaryota</taxon>
        <taxon>Metazoa</taxon>
        <taxon>Spiralia</taxon>
        <taxon>Lophotrochozoa</taxon>
        <taxon>Annelida</taxon>
        <taxon>Polychaeta</taxon>
        <taxon>Sedentaria</taxon>
        <taxon>Canalipalpata</taxon>
        <taxon>Sabellida</taxon>
        <taxon>Oweniida</taxon>
        <taxon>Oweniidae</taxon>
        <taxon>Owenia</taxon>
    </lineage>
</organism>
<protein>
    <submittedName>
        <fullName evidence="1">Uncharacterized protein</fullName>
    </submittedName>
</protein>
<reference evidence="1" key="1">
    <citation type="submission" date="2022-03" db="EMBL/GenBank/DDBJ databases">
        <authorList>
            <person name="Martin C."/>
        </authorList>
    </citation>
    <scope>NUCLEOTIDE SEQUENCE</scope>
</reference>
<keyword evidence="2" id="KW-1185">Reference proteome</keyword>
<name>A0A8J1XIZ1_OWEFU</name>
<evidence type="ECO:0000313" key="2">
    <source>
        <dbReference type="Proteomes" id="UP000749559"/>
    </source>
</evidence>
<comment type="caution">
    <text evidence="1">The sequence shown here is derived from an EMBL/GenBank/DDBJ whole genome shotgun (WGS) entry which is preliminary data.</text>
</comment>
<dbReference type="AlphaFoldDB" id="A0A8J1XIZ1"/>
<dbReference type="Pfam" id="PF03407">
    <property type="entry name" value="Nucleotid_trans"/>
    <property type="match status" value="1"/>
</dbReference>
<dbReference type="GO" id="GO:0016757">
    <property type="term" value="F:glycosyltransferase activity"/>
    <property type="evidence" value="ECO:0007669"/>
    <property type="project" value="TreeGrafter"/>
</dbReference>
<dbReference type="OrthoDB" id="1712432at2759"/>
<gene>
    <name evidence="1" type="ORF">OFUS_LOCUS23602</name>
</gene>
<accession>A0A8J1XIZ1</accession>